<sequence length="65" mass="6891">MYIFTVQGMSCGHCVKAVTGAIKGLDSAAKVDIDLTSGQVRVDSDQAPEPLLEAIREEGYSAEMS</sequence>
<dbReference type="SUPFAM" id="SSF55008">
    <property type="entry name" value="HMA, heavy metal-associated domain"/>
    <property type="match status" value="1"/>
</dbReference>
<dbReference type="CDD" id="cd00371">
    <property type="entry name" value="HMA"/>
    <property type="match status" value="1"/>
</dbReference>
<feature type="domain" description="HMA" evidence="2">
    <location>
        <begin position="1"/>
        <end position="63"/>
    </location>
</feature>
<dbReference type="PROSITE" id="PS01047">
    <property type="entry name" value="HMA_1"/>
    <property type="match status" value="1"/>
</dbReference>
<keyword evidence="1" id="KW-0479">Metal-binding</keyword>
<keyword evidence="4" id="KW-1185">Reference proteome</keyword>
<evidence type="ECO:0000313" key="3">
    <source>
        <dbReference type="EMBL" id="TWI54793.1"/>
    </source>
</evidence>
<dbReference type="InterPro" id="IPR017969">
    <property type="entry name" value="Heavy-metal-associated_CS"/>
</dbReference>
<organism evidence="3 4">
    <name type="scientific">Pseudomonas duriflava</name>
    <dbReference type="NCBI Taxonomy" id="459528"/>
    <lineage>
        <taxon>Bacteria</taxon>
        <taxon>Pseudomonadati</taxon>
        <taxon>Pseudomonadota</taxon>
        <taxon>Gammaproteobacteria</taxon>
        <taxon>Pseudomonadales</taxon>
        <taxon>Pseudomonadaceae</taxon>
        <taxon>Pseudomonas</taxon>
    </lineage>
</organism>
<accession>A0A562QDM1</accession>
<dbReference type="Pfam" id="PF00403">
    <property type="entry name" value="HMA"/>
    <property type="match status" value="1"/>
</dbReference>
<evidence type="ECO:0000256" key="1">
    <source>
        <dbReference type="ARBA" id="ARBA00022723"/>
    </source>
</evidence>
<dbReference type="PROSITE" id="PS50846">
    <property type="entry name" value="HMA_2"/>
    <property type="match status" value="1"/>
</dbReference>
<dbReference type="OrthoDB" id="9814359at2"/>
<dbReference type="EMBL" id="VLKY01000005">
    <property type="protein sequence ID" value="TWI54793.1"/>
    <property type="molecule type" value="Genomic_DNA"/>
</dbReference>
<dbReference type="GO" id="GO:0046872">
    <property type="term" value="F:metal ion binding"/>
    <property type="evidence" value="ECO:0007669"/>
    <property type="project" value="UniProtKB-KW"/>
</dbReference>
<proteinExistence type="predicted"/>
<dbReference type="Proteomes" id="UP000316905">
    <property type="component" value="Unassembled WGS sequence"/>
</dbReference>
<gene>
    <name evidence="3" type="ORF">IQ22_01696</name>
</gene>
<evidence type="ECO:0000313" key="4">
    <source>
        <dbReference type="Proteomes" id="UP000316905"/>
    </source>
</evidence>
<evidence type="ECO:0000259" key="2">
    <source>
        <dbReference type="PROSITE" id="PS50846"/>
    </source>
</evidence>
<dbReference type="InterPro" id="IPR036163">
    <property type="entry name" value="HMA_dom_sf"/>
</dbReference>
<name>A0A562QDM1_9PSED</name>
<comment type="caution">
    <text evidence="3">The sequence shown here is derived from an EMBL/GenBank/DDBJ whole genome shotgun (WGS) entry which is preliminary data.</text>
</comment>
<dbReference type="RefSeq" id="WP_145140697.1">
    <property type="nucleotide sequence ID" value="NZ_VLKY01000005.1"/>
</dbReference>
<dbReference type="AlphaFoldDB" id="A0A562QDM1"/>
<dbReference type="InterPro" id="IPR006121">
    <property type="entry name" value="HMA_dom"/>
</dbReference>
<protein>
    <submittedName>
        <fullName evidence="3">Copper chaperone</fullName>
    </submittedName>
</protein>
<reference evidence="3 4" key="1">
    <citation type="journal article" date="2015" name="Stand. Genomic Sci.">
        <title>Genomic Encyclopedia of Bacterial and Archaeal Type Strains, Phase III: the genomes of soil and plant-associated and newly described type strains.</title>
        <authorList>
            <person name="Whitman W.B."/>
            <person name="Woyke T."/>
            <person name="Klenk H.P."/>
            <person name="Zhou Y."/>
            <person name="Lilburn T.G."/>
            <person name="Beck B.J."/>
            <person name="De Vos P."/>
            <person name="Vandamme P."/>
            <person name="Eisen J.A."/>
            <person name="Garrity G."/>
            <person name="Hugenholtz P."/>
            <person name="Kyrpides N.C."/>
        </authorList>
    </citation>
    <scope>NUCLEOTIDE SEQUENCE [LARGE SCALE GENOMIC DNA]</scope>
    <source>
        <strain evidence="3 4">CGMCC 1.6858</strain>
    </source>
</reference>
<dbReference type="Gene3D" id="3.30.70.100">
    <property type="match status" value="1"/>
</dbReference>